<reference evidence="3" key="2">
    <citation type="submission" date="2021-04" db="EMBL/GenBank/DDBJ databases">
        <title>Isolation and genomic analysis of the ibuprofen-degrading bacterium Sphingomonas strain MPO218.</title>
        <authorList>
            <person name="Aulestia M."/>
            <person name="Flores A."/>
            <person name="Mangas E.L."/>
            <person name="Perez-Pulido A.J."/>
            <person name="Santero E."/>
            <person name="Camacho E.M."/>
        </authorList>
    </citation>
    <scope>NUCLEOTIDE SEQUENCE</scope>
    <source>
        <strain evidence="3">MPO218</strain>
    </source>
</reference>
<dbReference type="Gene3D" id="3.40.50.720">
    <property type="entry name" value="NAD(P)-binding Rossmann-like Domain"/>
    <property type="match status" value="1"/>
</dbReference>
<dbReference type="PANTHER" id="PTHR43205">
    <property type="entry name" value="PROSTAGLANDIN REDUCTASE"/>
    <property type="match status" value="1"/>
</dbReference>
<dbReference type="AlphaFoldDB" id="A0A975HEF4"/>
<sequence length="342" mass="36257">MTELPMGSREVRLARTHAGLPAPGDFEIVSVPRPAAAGEVLVRNLCFLVSASLRQMIVKGASDEKGVPFPAIRTGEALRGEALGEVIAAPGDSGFSSGDLVVHFLGWRDYAVVPVTQCRKVRDDLPDRAAHLGHGWTAYAALTRGVAVRPGDTVFISSGGGAIGSMAAQVARLLGAARIIGSTSTREKADRLVAELGYDAAVHRDGPPILQQLSEAAPEGLDVFLDNVGGEQFQAGVAACREGGRVVVLGTLSQQLAAEDSGNSMPVPLDSTHILMKRLLIRGYSADDDPDARQEWERHLGDRLRSGQIRFPHVVVEGLAEAPRALERTIRGGYLGTVIVKI</sequence>
<dbReference type="GO" id="GO:0016628">
    <property type="term" value="F:oxidoreductase activity, acting on the CH-CH group of donors, NAD or NADP as acceptor"/>
    <property type="evidence" value="ECO:0007669"/>
    <property type="project" value="InterPro"/>
</dbReference>
<dbReference type="Proteomes" id="UP000664914">
    <property type="component" value="Chromosome"/>
</dbReference>
<feature type="domain" description="Enoyl reductase (ER)" evidence="2">
    <location>
        <begin position="24"/>
        <end position="340"/>
    </location>
</feature>
<evidence type="ECO:0000313" key="3">
    <source>
        <dbReference type="EMBL" id="QTH22441.1"/>
    </source>
</evidence>
<reference evidence="3" key="1">
    <citation type="submission" date="2020-07" db="EMBL/GenBank/DDBJ databases">
        <authorList>
            <person name="Camacho E."/>
        </authorList>
    </citation>
    <scope>NUCLEOTIDE SEQUENCE</scope>
    <source>
        <strain evidence="3">MPO218</strain>
    </source>
</reference>
<dbReference type="Gene3D" id="3.90.180.10">
    <property type="entry name" value="Medium-chain alcohol dehydrogenases, catalytic domain"/>
    <property type="match status" value="1"/>
</dbReference>
<accession>A0A975HEF4</accession>
<dbReference type="Pfam" id="PF00107">
    <property type="entry name" value="ADH_zinc_N"/>
    <property type="match status" value="1"/>
</dbReference>
<dbReference type="InterPro" id="IPR041694">
    <property type="entry name" value="ADH_N_2"/>
</dbReference>
<organism evidence="3 4">
    <name type="scientific">Rhizorhabdus wittichii</name>
    <dbReference type="NCBI Taxonomy" id="160791"/>
    <lineage>
        <taxon>Bacteria</taxon>
        <taxon>Pseudomonadati</taxon>
        <taxon>Pseudomonadota</taxon>
        <taxon>Alphaproteobacteria</taxon>
        <taxon>Sphingomonadales</taxon>
        <taxon>Sphingomonadaceae</taxon>
        <taxon>Rhizorhabdus</taxon>
    </lineage>
</organism>
<dbReference type="Pfam" id="PF16884">
    <property type="entry name" value="ADH_N_2"/>
    <property type="match status" value="1"/>
</dbReference>
<evidence type="ECO:0000256" key="1">
    <source>
        <dbReference type="ARBA" id="ARBA00023002"/>
    </source>
</evidence>
<dbReference type="InterPro" id="IPR011032">
    <property type="entry name" value="GroES-like_sf"/>
</dbReference>
<dbReference type="InterPro" id="IPR036291">
    <property type="entry name" value="NAD(P)-bd_dom_sf"/>
</dbReference>
<dbReference type="InterPro" id="IPR013149">
    <property type="entry name" value="ADH-like_C"/>
</dbReference>
<dbReference type="RefSeq" id="WP_016744648.1">
    <property type="nucleotide sequence ID" value="NZ_CP059319.1"/>
</dbReference>
<protein>
    <submittedName>
        <fullName evidence="3">NADP-dependent oxidoreductase</fullName>
    </submittedName>
</protein>
<evidence type="ECO:0000313" key="4">
    <source>
        <dbReference type="Proteomes" id="UP000664914"/>
    </source>
</evidence>
<keyword evidence="1" id="KW-0560">Oxidoreductase</keyword>
<dbReference type="SMART" id="SM00829">
    <property type="entry name" value="PKS_ER"/>
    <property type="match status" value="1"/>
</dbReference>
<evidence type="ECO:0000259" key="2">
    <source>
        <dbReference type="SMART" id="SM00829"/>
    </source>
</evidence>
<dbReference type="PANTHER" id="PTHR43205:SF7">
    <property type="entry name" value="PROSTAGLANDIN REDUCTASE 1"/>
    <property type="match status" value="1"/>
</dbReference>
<dbReference type="SUPFAM" id="SSF50129">
    <property type="entry name" value="GroES-like"/>
    <property type="match status" value="1"/>
</dbReference>
<dbReference type="SUPFAM" id="SSF51735">
    <property type="entry name" value="NAD(P)-binding Rossmann-fold domains"/>
    <property type="match status" value="1"/>
</dbReference>
<dbReference type="EMBL" id="CP059319">
    <property type="protein sequence ID" value="QTH22441.1"/>
    <property type="molecule type" value="Genomic_DNA"/>
</dbReference>
<dbReference type="InterPro" id="IPR045010">
    <property type="entry name" value="MDR_fam"/>
</dbReference>
<dbReference type="InterPro" id="IPR020843">
    <property type="entry name" value="ER"/>
</dbReference>
<proteinExistence type="predicted"/>
<dbReference type="CDD" id="cd05288">
    <property type="entry name" value="PGDH"/>
    <property type="match status" value="1"/>
</dbReference>
<name>A0A975HEF4_9SPHN</name>
<gene>
    <name evidence="3" type="ORF">HRJ34_02615</name>
</gene>